<reference evidence="6" key="1">
    <citation type="submission" date="2015-04" db="UniProtKB">
        <authorList>
            <consortium name="EnsemblPlants"/>
        </authorList>
    </citation>
    <scope>IDENTIFICATION</scope>
</reference>
<evidence type="ECO:0000256" key="5">
    <source>
        <dbReference type="ARBA" id="ARBA00022691"/>
    </source>
</evidence>
<dbReference type="Gramene" id="OGLUM06G09420.1">
    <property type="protein sequence ID" value="OGLUM06G09420.1"/>
    <property type="gene ID" value="OGLUM06G09420"/>
</dbReference>
<dbReference type="InterPro" id="IPR029063">
    <property type="entry name" value="SAM-dependent_MTases_sf"/>
</dbReference>
<evidence type="ECO:0008006" key="8">
    <source>
        <dbReference type="Google" id="ProtNLM"/>
    </source>
</evidence>
<dbReference type="EnsemblPlants" id="OGLUM06G09420.1">
    <property type="protein sequence ID" value="OGLUM06G09420.1"/>
    <property type="gene ID" value="OGLUM06G09420"/>
</dbReference>
<dbReference type="Gene3D" id="3.40.50.150">
    <property type="entry name" value="Vaccinia Virus protein VP39"/>
    <property type="match status" value="1"/>
</dbReference>
<evidence type="ECO:0000313" key="6">
    <source>
        <dbReference type="EnsemblPlants" id="OGLUM06G09420.1"/>
    </source>
</evidence>
<proteinExistence type="inferred from homology"/>
<protein>
    <recommendedName>
        <fullName evidence="8">Ribosomal RNA small subunit methyltransferase G</fullName>
    </recommendedName>
</protein>
<dbReference type="NCBIfam" id="TIGR00138">
    <property type="entry name" value="rsmG_gidB"/>
    <property type="match status" value="1"/>
</dbReference>
<keyword evidence="2" id="KW-0698">rRNA processing</keyword>
<dbReference type="Pfam" id="PF02527">
    <property type="entry name" value="GidB"/>
    <property type="match status" value="1"/>
</dbReference>
<dbReference type="HAMAP" id="MF_00074">
    <property type="entry name" value="16SrRNA_methyltr_G"/>
    <property type="match status" value="1"/>
</dbReference>
<dbReference type="AlphaFoldDB" id="A0A0E0A7C1"/>
<evidence type="ECO:0000313" key="7">
    <source>
        <dbReference type="Proteomes" id="UP000026961"/>
    </source>
</evidence>
<dbReference type="STRING" id="40148.A0A0E0A7C1"/>
<reference evidence="6" key="2">
    <citation type="submission" date="2018-05" db="EMBL/GenBank/DDBJ databases">
        <title>OgluRS3 (Oryza glumaepatula Reference Sequence Version 3).</title>
        <authorList>
            <person name="Zhang J."/>
            <person name="Kudrna D."/>
            <person name="Lee S."/>
            <person name="Talag J."/>
            <person name="Welchert J."/>
            <person name="Wing R.A."/>
        </authorList>
    </citation>
    <scope>NUCLEOTIDE SEQUENCE [LARGE SCALE GENOMIC DNA]</scope>
</reference>
<keyword evidence="7" id="KW-1185">Reference proteome</keyword>
<dbReference type="eggNOG" id="ENOG502QR3G">
    <property type="taxonomic scope" value="Eukaryota"/>
</dbReference>
<sequence length="295" mass="32505">MSLCCFSSSTATAAAAAARRFLLPHLFLGRRRHRHDQVRYTILHHPRTHTTAAPPAAAASTTRLSPSQQRQVSLYVDALLDWNQRMNLTAVTDEGEVMTRHVADSLAVLPPLERAYRGDLGGMRLVDVGSGAGLPGLILAVARPSWKFTLLESMQKRCLFLEHAVEVMGLSNVDVVCDRAENVGQSPDFREAFDIAVARAVAELKVLAEYCLPLVRIDGLFIAAKGHNPHEEIKNAKSAVHKLGASMLEICDVESMGPHGQRTAVVYIKERITPKKYPRHPGTPKMQSLKKFIFA</sequence>
<evidence type="ECO:0000256" key="2">
    <source>
        <dbReference type="ARBA" id="ARBA00022552"/>
    </source>
</evidence>
<dbReference type="PANTHER" id="PTHR31760">
    <property type="entry name" value="S-ADENOSYL-L-METHIONINE-DEPENDENT METHYLTRANSFERASES SUPERFAMILY PROTEIN"/>
    <property type="match status" value="1"/>
</dbReference>
<evidence type="ECO:0000256" key="3">
    <source>
        <dbReference type="ARBA" id="ARBA00022603"/>
    </source>
</evidence>
<dbReference type="HOGENOM" id="CLU_065341_0_0_1"/>
<keyword evidence="1" id="KW-0963">Cytoplasm</keyword>
<dbReference type="GO" id="GO:0005829">
    <property type="term" value="C:cytosol"/>
    <property type="evidence" value="ECO:0007669"/>
    <property type="project" value="TreeGrafter"/>
</dbReference>
<organism evidence="6">
    <name type="scientific">Oryza glumipatula</name>
    <dbReference type="NCBI Taxonomy" id="40148"/>
    <lineage>
        <taxon>Eukaryota</taxon>
        <taxon>Viridiplantae</taxon>
        <taxon>Streptophyta</taxon>
        <taxon>Embryophyta</taxon>
        <taxon>Tracheophyta</taxon>
        <taxon>Spermatophyta</taxon>
        <taxon>Magnoliopsida</taxon>
        <taxon>Liliopsida</taxon>
        <taxon>Poales</taxon>
        <taxon>Poaceae</taxon>
        <taxon>BOP clade</taxon>
        <taxon>Oryzoideae</taxon>
        <taxon>Oryzeae</taxon>
        <taxon>Oryzinae</taxon>
        <taxon>Oryza</taxon>
    </lineage>
</organism>
<dbReference type="SUPFAM" id="SSF53335">
    <property type="entry name" value="S-adenosyl-L-methionine-dependent methyltransferases"/>
    <property type="match status" value="1"/>
</dbReference>
<evidence type="ECO:0000256" key="4">
    <source>
        <dbReference type="ARBA" id="ARBA00022679"/>
    </source>
</evidence>
<dbReference type="FunFam" id="3.40.50.150:FF:000041">
    <property type="entry name" value="Ribosomal RNA small subunit methyltransferase G"/>
    <property type="match status" value="1"/>
</dbReference>
<dbReference type="GO" id="GO:0070043">
    <property type="term" value="F:rRNA (guanine-N7-)-methyltransferase activity"/>
    <property type="evidence" value="ECO:0007669"/>
    <property type="project" value="TreeGrafter"/>
</dbReference>
<dbReference type="PANTHER" id="PTHR31760:SF0">
    <property type="entry name" value="S-ADENOSYL-L-METHIONINE-DEPENDENT METHYLTRANSFERASES SUPERFAMILY PROTEIN"/>
    <property type="match status" value="1"/>
</dbReference>
<keyword evidence="3" id="KW-0489">Methyltransferase</keyword>
<keyword evidence="4" id="KW-0808">Transferase</keyword>
<name>A0A0E0A7C1_9ORYZ</name>
<dbReference type="InterPro" id="IPR003682">
    <property type="entry name" value="rRNA_ssu_MeTfrase_G"/>
</dbReference>
<dbReference type="Proteomes" id="UP000026961">
    <property type="component" value="Chromosome 6"/>
</dbReference>
<keyword evidence="5" id="KW-0949">S-adenosyl-L-methionine</keyword>
<evidence type="ECO:0000256" key="1">
    <source>
        <dbReference type="ARBA" id="ARBA00022490"/>
    </source>
</evidence>
<accession>A0A0E0A7C1</accession>